<dbReference type="CDD" id="cd07187">
    <property type="entry name" value="YvcK_like"/>
    <property type="match status" value="1"/>
</dbReference>
<evidence type="ECO:0000313" key="2">
    <source>
        <dbReference type="Proteomes" id="UP000320593"/>
    </source>
</evidence>
<dbReference type="OrthoDB" id="5413830at2"/>
<dbReference type="NCBIfam" id="TIGR04357">
    <property type="entry name" value="CofD_rel_GAK"/>
    <property type="match status" value="1"/>
</dbReference>
<gene>
    <name evidence="1" type="ORF">JM93_00430</name>
</gene>
<dbReference type="PANTHER" id="PTHR31240">
    <property type="entry name" value="MATERNAL EFFECT EMBRYO ARREST 18"/>
    <property type="match status" value="1"/>
</dbReference>
<accession>A0A562TI76</accession>
<dbReference type="InterPro" id="IPR027591">
    <property type="entry name" value="CofD-rel_GAK"/>
</dbReference>
<dbReference type="GO" id="GO:0043743">
    <property type="term" value="F:LPPG:FO 2-phospho-L-lactate transferase activity"/>
    <property type="evidence" value="ECO:0007669"/>
    <property type="project" value="InterPro"/>
</dbReference>
<dbReference type="Gene3D" id="3.40.50.10680">
    <property type="entry name" value="CofD-like domains"/>
    <property type="match status" value="1"/>
</dbReference>
<evidence type="ECO:0000313" key="1">
    <source>
        <dbReference type="EMBL" id="TWI92878.1"/>
    </source>
</evidence>
<name>A0A562TI76_9HYPH</name>
<dbReference type="AlphaFoldDB" id="A0A562TI76"/>
<dbReference type="SUPFAM" id="SSF142338">
    <property type="entry name" value="CofD-like"/>
    <property type="match status" value="1"/>
</dbReference>
<reference evidence="1 2" key="1">
    <citation type="submission" date="2019-07" db="EMBL/GenBank/DDBJ databases">
        <title>Genomic Encyclopedia of Archaeal and Bacterial Type Strains, Phase II (KMG-II): from individual species to whole genera.</title>
        <authorList>
            <person name="Goeker M."/>
        </authorList>
    </citation>
    <scope>NUCLEOTIDE SEQUENCE [LARGE SCALE GENOMIC DNA]</scope>
    <source>
        <strain evidence="1 2">ATCC BAA-252</strain>
    </source>
</reference>
<dbReference type="EMBL" id="VLLF01000001">
    <property type="protein sequence ID" value="TWI92878.1"/>
    <property type="molecule type" value="Genomic_DNA"/>
</dbReference>
<dbReference type="PANTHER" id="PTHR31240:SF0">
    <property type="entry name" value="MATERNAL EFFECT EMBRYO ARREST 18"/>
    <property type="match status" value="1"/>
</dbReference>
<sequence length="396" mass="43146">MSEISVTRSVSLPDPLRIERCLSQPDLGPRLLFFSGGTALNGISQALKRYTYNSVHLVTPFDSGGSSQGLRRAFDMPAIGDLRSRLMALADETVLGHPDIFELFTHRFKKSVGKKNLERELNDMVEGSHALVKAIEQPMRTLIMNQLGVFRAAKPDSFDLRGASIGNLILAGGYLNQQQELEPIIFLVSKLVGVRGTVRAVVDDNLHLAAELEDGSLVIGQHLITGKEHEPLTSRIKRLFLNKKGAELKPASAKFSKRNRKMVGSADLICFPPGSFYTSVLANLLPSGVGSAIANRTVPKVFIPSLGTDPEAPGLSVVERTDILLKTLRADAGDKVRVQDLLNFVVLDKGTHKDVGAICAGLQSRGVEPILTDLVSRNSQPFYDPERVCEMLVSLT</sequence>
<organism evidence="1 2">
    <name type="scientific">Roseibium hamelinense</name>
    <dbReference type="NCBI Taxonomy" id="150831"/>
    <lineage>
        <taxon>Bacteria</taxon>
        <taxon>Pseudomonadati</taxon>
        <taxon>Pseudomonadota</taxon>
        <taxon>Alphaproteobacteria</taxon>
        <taxon>Hyphomicrobiales</taxon>
        <taxon>Stappiaceae</taxon>
        <taxon>Roseibium</taxon>
    </lineage>
</organism>
<dbReference type="InterPro" id="IPR038136">
    <property type="entry name" value="CofD-like_dom_sf"/>
</dbReference>
<dbReference type="Pfam" id="PF01933">
    <property type="entry name" value="CofD"/>
    <property type="match status" value="1"/>
</dbReference>
<comment type="caution">
    <text evidence="1">The sequence shown here is derived from an EMBL/GenBank/DDBJ whole genome shotgun (WGS) entry which is preliminary data.</text>
</comment>
<dbReference type="RefSeq" id="WP_145340409.1">
    <property type="nucleotide sequence ID" value="NZ_SMLY01000087.1"/>
</dbReference>
<protein>
    <submittedName>
        <fullName evidence="1">CofD-related protein of GAK system</fullName>
    </submittedName>
</protein>
<proteinExistence type="predicted"/>
<dbReference type="Proteomes" id="UP000320593">
    <property type="component" value="Unassembled WGS sequence"/>
</dbReference>
<dbReference type="InterPro" id="IPR002882">
    <property type="entry name" value="CofD"/>
</dbReference>
<keyword evidence="2" id="KW-1185">Reference proteome</keyword>